<name>A0A0H2S830_9AGAM</name>
<dbReference type="Proteomes" id="UP000053477">
    <property type="component" value="Unassembled WGS sequence"/>
</dbReference>
<organism evidence="2 3">
    <name type="scientific">Schizopora paradoxa</name>
    <dbReference type="NCBI Taxonomy" id="27342"/>
    <lineage>
        <taxon>Eukaryota</taxon>
        <taxon>Fungi</taxon>
        <taxon>Dikarya</taxon>
        <taxon>Basidiomycota</taxon>
        <taxon>Agaricomycotina</taxon>
        <taxon>Agaricomycetes</taxon>
        <taxon>Hymenochaetales</taxon>
        <taxon>Schizoporaceae</taxon>
        <taxon>Schizopora</taxon>
    </lineage>
</organism>
<evidence type="ECO:0000313" key="3">
    <source>
        <dbReference type="Proteomes" id="UP000053477"/>
    </source>
</evidence>
<dbReference type="InParanoid" id="A0A0H2S830"/>
<gene>
    <name evidence="2" type="ORF">SCHPADRAFT_992193</name>
</gene>
<evidence type="ECO:0000259" key="1">
    <source>
        <dbReference type="Pfam" id="PF20236"/>
    </source>
</evidence>
<dbReference type="InterPro" id="IPR046528">
    <property type="entry name" value="DUF6593"/>
</dbReference>
<dbReference type="EMBL" id="KQ085883">
    <property type="protein sequence ID" value="KLO20084.1"/>
    <property type="molecule type" value="Genomic_DNA"/>
</dbReference>
<evidence type="ECO:0000313" key="2">
    <source>
        <dbReference type="EMBL" id="KLO20084.1"/>
    </source>
</evidence>
<protein>
    <recommendedName>
        <fullName evidence="1">DUF6593 domain-containing protein</fullName>
    </recommendedName>
</protein>
<dbReference type="Pfam" id="PF20236">
    <property type="entry name" value="DUF6593"/>
    <property type="match status" value="1"/>
</dbReference>
<dbReference type="AlphaFoldDB" id="A0A0H2S830"/>
<accession>A0A0H2S830</accession>
<sequence length="185" mass="21006">MTTASLIFSHNDIRNTTLDCDSLGIHYQVVSDSGLLRTGKNTQVRRWDSRSNQQVTIAEWERHSFSSDVFKFPARGESVPVSTFMTKKRGFGKIKRSFVGDDGRRYIWRVKSSSLEAFVSENGQKGARIAKFHSRHILFGRPHATLELFPGYERTLDTLVLTFLYVEWKRRQSKRSAAAASAGAS</sequence>
<proteinExistence type="predicted"/>
<reference evidence="2 3" key="1">
    <citation type="submission" date="2015-04" db="EMBL/GenBank/DDBJ databases">
        <title>Complete genome sequence of Schizopora paradoxa KUC8140, a cosmopolitan wood degrader in East Asia.</title>
        <authorList>
            <consortium name="DOE Joint Genome Institute"/>
            <person name="Min B."/>
            <person name="Park H."/>
            <person name="Jang Y."/>
            <person name="Kim J.-J."/>
            <person name="Kim K.H."/>
            <person name="Pangilinan J."/>
            <person name="Lipzen A."/>
            <person name="Riley R."/>
            <person name="Grigoriev I.V."/>
            <person name="Spatafora J.W."/>
            <person name="Choi I.-G."/>
        </authorList>
    </citation>
    <scope>NUCLEOTIDE SEQUENCE [LARGE SCALE GENOMIC DNA]</scope>
    <source>
        <strain evidence="2 3">KUC8140</strain>
    </source>
</reference>
<keyword evidence="3" id="KW-1185">Reference proteome</keyword>
<dbReference type="OrthoDB" id="3360976at2759"/>
<feature type="domain" description="DUF6593" evidence="1">
    <location>
        <begin position="11"/>
        <end position="172"/>
    </location>
</feature>